<comment type="caution">
    <text evidence="1">The sequence shown here is derived from an EMBL/GenBank/DDBJ whole genome shotgun (WGS) entry which is preliminary data.</text>
</comment>
<dbReference type="SUPFAM" id="SSF57850">
    <property type="entry name" value="RING/U-box"/>
    <property type="match status" value="1"/>
</dbReference>
<evidence type="ECO:0000313" key="2">
    <source>
        <dbReference type="Proteomes" id="UP000308671"/>
    </source>
</evidence>
<proteinExistence type="predicted"/>
<dbReference type="AlphaFoldDB" id="A0A4S8RI53"/>
<organism evidence="1 2">
    <name type="scientific">Botrytis galanthina</name>
    <dbReference type="NCBI Taxonomy" id="278940"/>
    <lineage>
        <taxon>Eukaryota</taxon>
        <taxon>Fungi</taxon>
        <taxon>Dikarya</taxon>
        <taxon>Ascomycota</taxon>
        <taxon>Pezizomycotina</taxon>
        <taxon>Leotiomycetes</taxon>
        <taxon>Helotiales</taxon>
        <taxon>Sclerotiniaceae</taxon>
        <taxon>Botrytis</taxon>
    </lineage>
</organism>
<dbReference type="Proteomes" id="UP000308671">
    <property type="component" value="Unassembled WGS sequence"/>
</dbReference>
<evidence type="ECO:0000313" key="1">
    <source>
        <dbReference type="EMBL" id="THV54339.1"/>
    </source>
</evidence>
<name>A0A4S8RI53_9HELO</name>
<gene>
    <name evidence="1" type="ORF">BGAL_0029g00330</name>
</gene>
<sequence>MDPNCCVVTETLSSVCGHVTTVIKHHQSCELIEFDPYRAGGYDLMYLLRYHPWTKTRMAGATIMECKCISCDAIENGASFDSFRPPPYTWFSDVFYRQISFALSSNLIADRRKSWESYISDQIILFQRQKRFDDVFETAQQDLIAYNANSGDAGDEQALYRLNSDLEKADITRHFYDHHQNEYLLQFRGLKNMSMRLLFDPVNPTHLTFGLLRLVKPEDVPAGEVCGICREVMDVDNRKIVTRLFCDRHLFHENCIIPCIARNFSGYIVEVIDTYLVPMAMSIEGSKLRHDHEKAPIHSAGPLEGDGGSIHTDKKTSDGVFSRSWPSGRDPYYPNSSSVFHGWLCHEYVIESWNTQAVDLSPDDTYEVAVQKHAYGAWFWGLEFIKDGKVYIIGADIQPFSERYSCATTKFIHIVRDDGYTYIVAQPLTCSEHRLRMDIEDQISPETKDMGQRLGIYPGKNSWNLPRSHRYHMLNFPPEILHIIFKYLLWVPNAFVKPDVSITNVVKSYKKFEKPIYTATLLNEILPMHNDDATYEPWRGSAMIKEKKICHGGREIIQLNRILRRMIDATCLRTCKEFFEFGSAILYGNNIFKFPVQTTGSFGDKTCWIEGEFYNPDREKSKLSQLYDWPQAIPYVMEQIRQGVPLKELAGWAYHDLFLRFLYVIRPRNVDLIKHLYFWGTASMHSCNSKFRDGRCPNCPVNLFPEMSIYIQFINELCPSVERVTLEIDASMFPDVYDGYFSLSKERDFEHTISPFLMNQIRELKYVKSLTLRSWDTGGLKYAYDNPDRIHGSQDLDFPIAKETIKWFEDRAKGWAREEQ</sequence>
<dbReference type="EMBL" id="PQXL01000029">
    <property type="protein sequence ID" value="THV54339.1"/>
    <property type="molecule type" value="Genomic_DNA"/>
</dbReference>
<accession>A0A4S8RI53</accession>
<dbReference type="OrthoDB" id="3505248at2759"/>
<reference evidence="1 2" key="1">
    <citation type="submission" date="2017-12" db="EMBL/GenBank/DDBJ databases">
        <title>Comparative genomics of Botrytis spp.</title>
        <authorList>
            <person name="Valero-Jimenez C.A."/>
            <person name="Tapia P."/>
            <person name="Veloso J."/>
            <person name="Silva-Moreno E."/>
            <person name="Staats M."/>
            <person name="Valdes J.H."/>
            <person name="Van Kan J.A.L."/>
        </authorList>
    </citation>
    <scope>NUCLEOTIDE SEQUENCE [LARGE SCALE GENOMIC DNA]</scope>
    <source>
        <strain evidence="1 2">MUCL435</strain>
    </source>
</reference>
<keyword evidence="2" id="KW-1185">Reference proteome</keyword>
<protein>
    <submittedName>
        <fullName evidence="1">Uncharacterized protein</fullName>
    </submittedName>
</protein>